<gene>
    <name evidence="10" type="ORF">KUCA_T00000268001</name>
</gene>
<feature type="transmembrane region" description="Helical" evidence="8">
    <location>
        <begin position="20"/>
        <end position="38"/>
    </location>
</feature>
<dbReference type="InterPro" id="IPR020846">
    <property type="entry name" value="MFS_dom"/>
</dbReference>
<feature type="transmembrane region" description="Helical" evidence="8">
    <location>
        <begin position="398"/>
        <end position="418"/>
    </location>
</feature>
<dbReference type="PANTHER" id="PTHR23503:SF8">
    <property type="entry name" value="FACILITATED GLUCOSE TRANSPORTER PROTEIN 1"/>
    <property type="match status" value="1"/>
</dbReference>
<proteinExistence type="inferred from homology"/>
<dbReference type="HOGENOM" id="CLU_001265_30_5_1"/>
<keyword evidence="11" id="KW-1185">Reference proteome</keyword>
<feature type="transmembrane region" description="Helical" evidence="8">
    <location>
        <begin position="424"/>
        <end position="442"/>
    </location>
</feature>
<organism evidence="10 11">
    <name type="scientific">Kuraishia capsulata CBS 1993</name>
    <dbReference type="NCBI Taxonomy" id="1382522"/>
    <lineage>
        <taxon>Eukaryota</taxon>
        <taxon>Fungi</taxon>
        <taxon>Dikarya</taxon>
        <taxon>Ascomycota</taxon>
        <taxon>Saccharomycotina</taxon>
        <taxon>Pichiomycetes</taxon>
        <taxon>Pichiales</taxon>
        <taxon>Pichiaceae</taxon>
        <taxon>Kuraishia</taxon>
    </lineage>
</organism>
<feature type="domain" description="Major facilitator superfamily (MFS) profile" evidence="9">
    <location>
        <begin position="23"/>
        <end position="449"/>
    </location>
</feature>
<dbReference type="NCBIfam" id="TIGR00879">
    <property type="entry name" value="SP"/>
    <property type="match status" value="1"/>
</dbReference>
<sequence>MSITEALLLERTASPWSPTLIFMISTACLSSLQFGYHMSELNAPQEIMNCARSVPADGTWFEDHGLLTCIPFQEHVGAITSSYPLGGLVGSLFAGYLSDRYGRKRLFLLVSILYFVGSTLEGLANSTLILGLGRTINGLGAGTGLVVSPMFINEISPLRLRGFLGSLNQVSVNLGILFTQLLATCWSNDSQWRLILLMGSAMALASLVCSVFMYESPRWLYSSNPTSALKILSILRNGDVSVVENWENEAEESQGATVSLTDFETNPKYSKSRNISALIMIGQQFCGINSIIFYGVQVLVQVFPNSVILVNCLISVLNATVTFIASLFMDKYGRKPLLRLSSIAMGISSLGLAVGILNHLPMLSVASVLGYVGFFAIGVGPIPFLLISEVSQAECKGLAQSQGMVFNWLSTFLIGAFFPLVNGGGVYIAFALVCFAYCYWITRSIPETKGKDTYEEVWGIS</sequence>
<feature type="transmembrane region" description="Helical" evidence="8">
    <location>
        <begin position="308"/>
        <end position="329"/>
    </location>
</feature>
<dbReference type="Gene3D" id="1.20.1250.20">
    <property type="entry name" value="MFS general substrate transporter like domains"/>
    <property type="match status" value="1"/>
</dbReference>
<dbReference type="GO" id="GO:0016020">
    <property type="term" value="C:membrane"/>
    <property type="evidence" value="ECO:0007669"/>
    <property type="project" value="UniProtKB-SubCell"/>
</dbReference>
<dbReference type="Proteomes" id="UP000019384">
    <property type="component" value="Unassembled WGS sequence"/>
</dbReference>
<evidence type="ECO:0000256" key="3">
    <source>
        <dbReference type="ARBA" id="ARBA00022448"/>
    </source>
</evidence>
<accession>W6MFW7</accession>
<evidence type="ECO:0000256" key="5">
    <source>
        <dbReference type="ARBA" id="ARBA00022989"/>
    </source>
</evidence>
<evidence type="ECO:0000256" key="1">
    <source>
        <dbReference type="ARBA" id="ARBA00004141"/>
    </source>
</evidence>
<dbReference type="InterPro" id="IPR005828">
    <property type="entry name" value="MFS_sugar_transport-like"/>
</dbReference>
<dbReference type="GeneID" id="34517713"/>
<evidence type="ECO:0000256" key="7">
    <source>
        <dbReference type="RuleBase" id="RU003346"/>
    </source>
</evidence>
<comment type="similarity">
    <text evidence="2 7">Belongs to the major facilitator superfamily. Sugar transporter (TC 2.A.1.1) family.</text>
</comment>
<dbReference type="GO" id="GO:0015149">
    <property type="term" value="F:hexose transmembrane transporter activity"/>
    <property type="evidence" value="ECO:0007669"/>
    <property type="project" value="TreeGrafter"/>
</dbReference>
<evidence type="ECO:0000313" key="10">
    <source>
        <dbReference type="EMBL" id="CDK24308.1"/>
    </source>
</evidence>
<dbReference type="SUPFAM" id="SSF103473">
    <property type="entry name" value="MFS general substrate transporter"/>
    <property type="match status" value="1"/>
</dbReference>
<keyword evidence="6 8" id="KW-0472">Membrane</keyword>
<evidence type="ECO:0000256" key="2">
    <source>
        <dbReference type="ARBA" id="ARBA00010992"/>
    </source>
</evidence>
<dbReference type="PANTHER" id="PTHR23503">
    <property type="entry name" value="SOLUTE CARRIER FAMILY 2"/>
    <property type="match status" value="1"/>
</dbReference>
<dbReference type="InterPro" id="IPR005829">
    <property type="entry name" value="Sugar_transporter_CS"/>
</dbReference>
<dbReference type="AlphaFoldDB" id="W6MFW7"/>
<comment type="subcellular location">
    <subcellularLocation>
        <location evidence="1">Membrane</location>
        <topology evidence="1">Multi-pass membrane protein</topology>
    </subcellularLocation>
</comment>
<evidence type="ECO:0000256" key="4">
    <source>
        <dbReference type="ARBA" id="ARBA00022692"/>
    </source>
</evidence>
<dbReference type="InterPro" id="IPR003663">
    <property type="entry name" value="Sugar/inositol_transpt"/>
</dbReference>
<dbReference type="STRING" id="1382522.W6MFW7"/>
<dbReference type="PROSITE" id="PS00217">
    <property type="entry name" value="SUGAR_TRANSPORT_2"/>
    <property type="match status" value="1"/>
</dbReference>
<keyword evidence="3 7" id="KW-0813">Transport</keyword>
<evidence type="ECO:0000256" key="8">
    <source>
        <dbReference type="SAM" id="Phobius"/>
    </source>
</evidence>
<dbReference type="InterPro" id="IPR036259">
    <property type="entry name" value="MFS_trans_sf"/>
</dbReference>
<dbReference type="PROSITE" id="PS00216">
    <property type="entry name" value="SUGAR_TRANSPORT_1"/>
    <property type="match status" value="2"/>
</dbReference>
<feature type="transmembrane region" description="Helical" evidence="8">
    <location>
        <begin position="195"/>
        <end position="214"/>
    </location>
</feature>
<protein>
    <recommendedName>
        <fullName evidence="9">Major facilitator superfamily (MFS) profile domain-containing protein</fullName>
    </recommendedName>
</protein>
<dbReference type="PRINTS" id="PR00171">
    <property type="entry name" value="SUGRTRNSPORT"/>
</dbReference>
<reference evidence="10" key="2">
    <citation type="submission" date="2014-02" db="EMBL/GenBank/DDBJ databases">
        <title>Complete DNA sequence of /Kuraishia capsulata/ illustrates novel genomic features among budding yeasts (/Saccharomycotina/).</title>
        <authorList>
            <person name="Morales L."/>
            <person name="Noel B."/>
            <person name="Porcel B."/>
            <person name="Marcet-Houben M."/>
            <person name="Hullo M-F."/>
            <person name="Sacerdot C."/>
            <person name="Tekaia F."/>
            <person name="Leh-Louis V."/>
            <person name="Despons L."/>
            <person name="Khanna V."/>
            <person name="Aury J-M."/>
            <person name="Barbe V."/>
            <person name="Couloux A."/>
            <person name="Labadie K."/>
            <person name="Pelletier E."/>
            <person name="Souciet J-L."/>
            <person name="Boekhout T."/>
            <person name="Gabaldon T."/>
            <person name="Wincker P."/>
            <person name="Dujon B."/>
        </authorList>
    </citation>
    <scope>NUCLEOTIDE SEQUENCE</scope>
    <source>
        <strain evidence="10">CBS 1993</strain>
    </source>
</reference>
<dbReference type="PROSITE" id="PS50850">
    <property type="entry name" value="MFS"/>
    <property type="match status" value="1"/>
</dbReference>
<feature type="transmembrane region" description="Helical" evidence="8">
    <location>
        <begin position="363"/>
        <end position="386"/>
    </location>
</feature>
<evidence type="ECO:0000256" key="6">
    <source>
        <dbReference type="ARBA" id="ARBA00023136"/>
    </source>
</evidence>
<evidence type="ECO:0000259" key="9">
    <source>
        <dbReference type="PROSITE" id="PS50850"/>
    </source>
</evidence>
<feature type="transmembrane region" description="Helical" evidence="8">
    <location>
        <begin position="336"/>
        <end position="357"/>
    </location>
</feature>
<keyword evidence="5 8" id="KW-1133">Transmembrane helix</keyword>
<dbReference type="EMBL" id="HG793125">
    <property type="protein sequence ID" value="CDK24308.1"/>
    <property type="molecule type" value="Genomic_DNA"/>
</dbReference>
<dbReference type="RefSeq" id="XP_022456325.1">
    <property type="nucleotide sequence ID" value="XM_022604791.1"/>
</dbReference>
<dbReference type="InterPro" id="IPR045263">
    <property type="entry name" value="GLUT"/>
</dbReference>
<dbReference type="Pfam" id="PF00083">
    <property type="entry name" value="Sugar_tr"/>
    <property type="match status" value="1"/>
</dbReference>
<feature type="transmembrane region" description="Helical" evidence="8">
    <location>
        <begin position="275"/>
        <end position="296"/>
    </location>
</feature>
<evidence type="ECO:0000313" key="11">
    <source>
        <dbReference type="Proteomes" id="UP000019384"/>
    </source>
</evidence>
<reference evidence="10" key="1">
    <citation type="submission" date="2013-12" db="EMBL/GenBank/DDBJ databases">
        <authorList>
            <person name="Genoscope - CEA"/>
        </authorList>
    </citation>
    <scope>NUCLEOTIDE SEQUENCE</scope>
    <source>
        <strain evidence="10">CBS 1993</strain>
    </source>
</reference>
<dbReference type="OrthoDB" id="4540492at2759"/>
<name>W6MFW7_9ASCO</name>
<keyword evidence="4 8" id="KW-0812">Transmembrane</keyword>
<feature type="transmembrane region" description="Helical" evidence="8">
    <location>
        <begin position="106"/>
        <end position="124"/>
    </location>
</feature>